<dbReference type="SUPFAM" id="SSF52279">
    <property type="entry name" value="Beta-D-glucan exohydrolase, C-terminal domain"/>
    <property type="match status" value="1"/>
</dbReference>
<dbReference type="Pfam" id="PF00933">
    <property type="entry name" value="Glyco_hydro_3"/>
    <property type="match status" value="1"/>
</dbReference>
<dbReference type="AlphaFoldDB" id="A0A2G5CBJ2"/>
<dbReference type="OrthoDB" id="47059at2759"/>
<dbReference type="PANTHER" id="PTHR42721:SF11">
    <property type="entry name" value="BETA-D-XYLOSIDASE 5-RELATED"/>
    <property type="match status" value="1"/>
</dbReference>
<evidence type="ECO:0000256" key="4">
    <source>
        <dbReference type="SAM" id="SignalP"/>
    </source>
</evidence>
<dbReference type="FunFam" id="3.20.20.300:FF:000010">
    <property type="entry name" value="Putative beta-D-xylosidase 5"/>
    <property type="match status" value="1"/>
</dbReference>
<gene>
    <name evidence="6" type="ORF">AQUCO_06800054v1</name>
</gene>
<dbReference type="EMBL" id="KZ305085">
    <property type="protein sequence ID" value="PIA28626.1"/>
    <property type="molecule type" value="Genomic_DNA"/>
</dbReference>
<protein>
    <recommendedName>
        <fullName evidence="5">Fibronectin type III-like domain-containing protein</fullName>
    </recommendedName>
</protein>
<dbReference type="STRING" id="218851.A0A2G5CBJ2"/>
<dbReference type="InParanoid" id="A0A2G5CBJ2"/>
<dbReference type="Proteomes" id="UP000230069">
    <property type="component" value="Unassembled WGS sequence"/>
</dbReference>
<evidence type="ECO:0000256" key="1">
    <source>
        <dbReference type="ARBA" id="ARBA00022729"/>
    </source>
</evidence>
<dbReference type="InterPro" id="IPR013783">
    <property type="entry name" value="Ig-like_fold"/>
</dbReference>
<dbReference type="Gene3D" id="3.20.20.300">
    <property type="entry name" value="Glycoside hydrolase, family 3, N-terminal domain"/>
    <property type="match status" value="1"/>
</dbReference>
<dbReference type="InterPro" id="IPR001764">
    <property type="entry name" value="Glyco_hydro_3_N"/>
</dbReference>
<accession>A0A2G5CBJ2</accession>
<dbReference type="Pfam" id="PF14310">
    <property type="entry name" value="Fn3-like"/>
    <property type="match status" value="1"/>
</dbReference>
<keyword evidence="3" id="KW-0326">Glycosidase</keyword>
<keyword evidence="1 4" id="KW-0732">Signal</keyword>
<feature type="domain" description="Fibronectin type III-like" evidence="5">
    <location>
        <begin position="698"/>
        <end position="768"/>
    </location>
</feature>
<evidence type="ECO:0000256" key="3">
    <source>
        <dbReference type="ARBA" id="ARBA00023295"/>
    </source>
</evidence>
<dbReference type="PANTHER" id="PTHR42721">
    <property type="entry name" value="SUGAR HYDROLASE-RELATED"/>
    <property type="match status" value="1"/>
</dbReference>
<evidence type="ECO:0000256" key="2">
    <source>
        <dbReference type="ARBA" id="ARBA00022801"/>
    </source>
</evidence>
<dbReference type="InterPro" id="IPR002772">
    <property type="entry name" value="Glyco_hydro_3_C"/>
</dbReference>
<dbReference type="GO" id="GO:0031222">
    <property type="term" value="P:arabinan catabolic process"/>
    <property type="evidence" value="ECO:0007669"/>
    <property type="project" value="TreeGrafter"/>
</dbReference>
<dbReference type="SUPFAM" id="SSF51445">
    <property type="entry name" value="(Trans)glycosidases"/>
    <property type="match status" value="1"/>
</dbReference>
<feature type="chain" id="PRO_5013646760" description="Fibronectin type III-like domain-containing protein" evidence="4">
    <location>
        <begin position="24"/>
        <end position="779"/>
    </location>
</feature>
<keyword evidence="7" id="KW-1185">Reference proteome</keyword>
<dbReference type="GO" id="GO:0009044">
    <property type="term" value="F:xylan 1,4-beta-xylosidase activity"/>
    <property type="evidence" value="ECO:0007669"/>
    <property type="project" value="InterPro"/>
</dbReference>
<dbReference type="InterPro" id="IPR026891">
    <property type="entry name" value="Fn3-like"/>
</dbReference>
<evidence type="ECO:0000259" key="5">
    <source>
        <dbReference type="SMART" id="SM01217"/>
    </source>
</evidence>
<dbReference type="SMART" id="SM01217">
    <property type="entry name" value="Fn3_like"/>
    <property type="match status" value="1"/>
</dbReference>
<keyword evidence="2" id="KW-0378">Hydrolase</keyword>
<name>A0A2G5CBJ2_AQUCA</name>
<dbReference type="InterPro" id="IPR017853">
    <property type="entry name" value="GH"/>
</dbReference>
<dbReference type="InterPro" id="IPR044993">
    <property type="entry name" value="BXL"/>
</dbReference>
<evidence type="ECO:0000313" key="7">
    <source>
        <dbReference type="Proteomes" id="UP000230069"/>
    </source>
</evidence>
<dbReference type="Gene3D" id="2.60.40.10">
    <property type="entry name" value="Immunoglobulins"/>
    <property type="match status" value="1"/>
</dbReference>
<reference evidence="6 7" key="1">
    <citation type="submission" date="2017-09" db="EMBL/GenBank/DDBJ databases">
        <title>WGS assembly of Aquilegia coerulea Goldsmith.</title>
        <authorList>
            <person name="Hodges S."/>
            <person name="Kramer E."/>
            <person name="Nordborg M."/>
            <person name="Tomkins J."/>
            <person name="Borevitz J."/>
            <person name="Derieg N."/>
            <person name="Yan J."/>
            <person name="Mihaltcheva S."/>
            <person name="Hayes R.D."/>
            <person name="Rokhsar D."/>
        </authorList>
    </citation>
    <scope>NUCLEOTIDE SEQUENCE [LARGE SCALE GENOMIC DNA]</scope>
    <source>
        <strain evidence="7">cv. Goldsmith</strain>
    </source>
</reference>
<organism evidence="6 7">
    <name type="scientific">Aquilegia coerulea</name>
    <name type="common">Rocky mountain columbine</name>
    <dbReference type="NCBI Taxonomy" id="218851"/>
    <lineage>
        <taxon>Eukaryota</taxon>
        <taxon>Viridiplantae</taxon>
        <taxon>Streptophyta</taxon>
        <taxon>Embryophyta</taxon>
        <taxon>Tracheophyta</taxon>
        <taxon>Spermatophyta</taxon>
        <taxon>Magnoliopsida</taxon>
        <taxon>Ranunculales</taxon>
        <taxon>Ranunculaceae</taxon>
        <taxon>Thalictroideae</taxon>
        <taxon>Aquilegia</taxon>
    </lineage>
</organism>
<feature type="signal peptide" evidence="4">
    <location>
        <begin position="1"/>
        <end position="23"/>
    </location>
</feature>
<dbReference type="GO" id="GO:0046556">
    <property type="term" value="F:alpha-L-arabinofuranosidase activity"/>
    <property type="evidence" value="ECO:0007669"/>
    <property type="project" value="TreeGrafter"/>
</dbReference>
<sequence length="779" mass="84999">MASFQVLFALVFCHTLSCYGVQAETIVCEDISLSKFPFCDQTLPYNVRVKDLVDRMTLDEKIAQLGDSAPGVKRLGFPGYEWWSEALHGVSDAGRAVRFDSVTPSATSFPTVILTAAAFNESLWKSIGVAISNEARALHNVGLSSGLTFWAPNINVVRDPRWGRTMETPGEDPFVVGRYAVNYVRGMQDVEGFLDTSDPNSRPLKIGACCKHYTAYDVDHWNGVDKYHFDARVTERDMMETFMYPFEMCVKEGDAASLMSSYNSVNGIPTCADPMLLSQTIRGLWALHGYIVSDCESLKEMVIAHNYLNNTPADAVARALKAGIDLDCGSYYTSYAMEAVKKGKVKVVEIDKALKNLYLVLMRLGWFDGSPGNYAALGRSDVCSTQNLELAAEAARQGIVLLKNDHDILPLNFSGKRPTLAVVGPHGNATSAMVGNYAVKIVCRYSTPLNALGAYAIVKYAPGCSDVKCRDINGFAAAAEATKGTDATILFMGLDLSIEDEALDRLDLKLPGYQDTLINSIANASTGPLILVLFSAGGIDISNLKNNPKVPAIVWAGYPGAEGGRAIADVLFGYYNPGGRLPLTWYPADYVNHLPMTSMQLRPVPEMNYPGRTYKFYNGATVYPFGYGLSYTKITYTITSAPKLVLYQLGRFQLCKPIDSSNGTVPECQAIVVEDLECEEMVNIVIGVTNVGIRDGAHVVLLYSVPPSYIVGAPIKRLVGFQRVYLRSGESLQVEFNLNGCKSFSIVDADAYELLPAGEHSLVVGDGEVSAKISFMFSY</sequence>
<dbReference type="Gene3D" id="3.40.50.1700">
    <property type="entry name" value="Glycoside hydrolase family 3 C-terminal domain"/>
    <property type="match status" value="1"/>
</dbReference>
<dbReference type="Pfam" id="PF01915">
    <property type="entry name" value="Glyco_hydro_3_C"/>
    <property type="match status" value="1"/>
</dbReference>
<dbReference type="InterPro" id="IPR036962">
    <property type="entry name" value="Glyco_hydro_3_N_sf"/>
</dbReference>
<evidence type="ECO:0000313" key="6">
    <source>
        <dbReference type="EMBL" id="PIA28626.1"/>
    </source>
</evidence>
<dbReference type="GO" id="GO:0045493">
    <property type="term" value="P:xylan catabolic process"/>
    <property type="evidence" value="ECO:0007669"/>
    <property type="project" value="InterPro"/>
</dbReference>
<proteinExistence type="predicted"/>
<dbReference type="FunFam" id="3.40.50.1700:FF:000001">
    <property type="entry name" value="probable beta-D-xylosidase 2"/>
    <property type="match status" value="1"/>
</dbReference>
<dbReference type="InterPro" id="IPR036881">
    <property type="entry name" value="Glyco_hydro_3_C_sf"/>
</dbReference>